<dbReference type="Gene3D" id="3.40.50.300">
    <property type="entry name" value="P-loop containing nucleotide triphosphate hydrolases"/>
    <property type="match status" value="1"/>
</dbReference>
<dbReference type="GeneID" id="19238327"/>
<keyword evidence="1" id="KW-0677">Repeat</keyword>
<dbReference type="RefSeq" id="XP_007803296.1">
    <property type="nucleotide sequence ID" value="XM_007805105.1"/>
</dbReference>
<gene>
    <name evidence="3" type="ORF">EPUS_03281</name>
</gene>
<dbReference type="AlphaFoldDB" id="U1G193"/>
<dbReference type="HOGENOM" id="CLU_311901_0_0_1"/>
<accession>U1G193</accession>
<dbReference type="PANTHER" id="PTHR10039:SF16">
    <property type="entry name" value="GPI INOSITOL-DEACYLASE"/>
    <property type="match status" value="1"/>
</dbReference>
<evidence type="ECO:0000259" key="2">
    <source>
        <dbReference type="Pfam" id="PF24883"/>
    </source>
</evidence>
<dbReference type="EMBL" id="KE721267">
    <property type="protein sequence ID" value="ERF71002.1"/>
    <property type="molecule type" value="Genomic_DNA"/>
</dbReference>
<dbReference type="Proteomes" id="UP000019373">
    <property type="component" value="Unassembled WGS sequence"/>
</dbReference>
<dbReference type="PANTHER" id="PTHR10039">
    <property type="entry name" value="AMELOGENIN"/>
    <property type="match status" value="1"/>
</dbReference>
<dbReference type="SUPFAM" id="SSF48452">
    <property type="entry name" value="TPR-like"/>
    <property type="match status" value="2"/>
</dbReference>
<dbReference type="OMA" id="SEGIFIW"/>
<dbReference type="Gene3D" id="1.25.40.10">
    <property type="entry name" value="Tetratricopeptide repeat domain"/>
    <property type="match status" value="2"/>
</dbReference>
<evidence type="ECO:0000313" key="4">
    <source>
        <dbReference type="Proteomes" id="UP000019373"/>
    </source>
</evidence>
<reference evidence="4" key="1">
    <citation type="journal article" date="2014" name="BMC Genomics">
        <title>Genome characteristics reveal the impact of lichenization on lichen-forming fungus Endocarpon pusillum Hedwig (Verrucariales, Ascomycota).</title>
        <authorList>
            <person name="Wang Y.-Y."/>
            <person name="Liu B."/>
            <person name="Zhang X.-Y."/>
            <person name="Zhou Q.-M."/>
            <person name="Zhang T."/>
            <person name="Li H."/>
            <person name="Yu Y.-F."/>
            <person name="Zhang X.-L."/>
            <person name="Hao X.-Y."/>
            <person name="Wang M."/>
            <person name="Wang L."/>
            <person name="Wei J.-C."/>
        </authorList>
    </citation>
    <scope>NUCLEOTIDE SEQUENCE [LARGE SCALE GENOMIC DNA]</scope>
    <source>
        <strain evidence="4">Z07020 / HMAS-L-300199</strain>
    </source>
</reference>
<dbReference type="eggNOG" id="KOG1840">
    <property type="taxonomic scope" value="Eukaryota"/>
</dbReference>
<dbReference type="SUPFAM" id="SSF52540">
    <property type="entry name" value="P-loop containing nucleoside triphosphate hydrolases"/>
    <property type="match status" value="1"/>
</dbReference>
<dbReference type="SMART" id="SM00028">
    <property type="entry name" value="TPR"/>
    <property type="match status" value="3"/>
</dbReference>
<feature type="domain" description="Nephrocystin 3-like N-terminal" evidence="2">
    <location>
        <begin position="154"/>
        <end position="315"/>
    </location>
</feature>
<proteinExistence type="predicted"/>
<dbReference type="InterPro" id="IPR056884">
    <property type="entry name" value="NPHP3-like_N"/>
</dbReference>
<dbReference type="Pfam" id="PF24883">
    <property type="entry name" value="NPHP3_N"/>
    <property type="match status" value="1"/>
</dbReference>
<dbReference type="InterPro" id="IPR027417">
    <property type="entry name" value="P-loop_NTPase"/>
</dbReference>
<name>U1G193_ENDPU</name>
<dbReference type="Pfam" id="PF13374">
    <property type="entry name" value="TPR_10"/>
    <property type="match status" value="1"/>
</dbReference>
<evidence type="ECO:0000313" key="3">
    <source>
        <dbReference type="EMBL" id="ERF71002.1"/>
    </source>
</evidence>
<evidence type="ECO:0000256" key="1">
    <source>
        <dbReference type="ARBA" id="ARBA00022737"/>
    </source>
</evidence>
<keyword evidence="4" id="KW-1185">Reference proteome</keyword>
<dbReference type="OrthoDB" id="7464126at2759"/>
<dbReference type="Pfam" id="PF13424">
    <property type="entry name" value="TPR_12"/>
    <property type="match status" value="2"/>
</dbReference>
<protein>
    <recommendedName>
        <fullName evidence="2">Nephrocystin 3-like N-terminal domain-containing protein</fullName>
    </recommendedName>
</protein>
<sequence length="937" mass="105585">MPDYVVPVKGSKRATLDELWQQILILEEQHSTRSMTRRVGKSLQPLILFVERFTPAIDVAVQGTINPAALAWGAMRALLIVSPEDHQSTIESYQYFIFRLDRIGQEQKNETLIISSSVSQTDNRQVRSGVLEWLSTIDVWQDLDREASKQLKPSGHWFLSGQEYQAWARPQASRLWVYGAAGSGKTGLSTNIIKHVQFSLGSNDGLAFFHCDRGNDKKSSCLAVLSSLLAQLCSQQDEIPPSILRAFNAAKRFGRCRISPADAPLELLQRTIAHFDHVYIVIDGIDESKETNNILDQTCNLVTGGNRSSVLILSRDMPCIRSRMSCFPSVELNAASTKADLDEYILAATAELHQGSLVSKTAANISTCLRANAHGVFLWAHLMISKLQEAITPSEISSILQSPPIGLEAVFQETLQRLHKQSLSRQSLARKTFLWALCSYRPLTWAELQCALAVDSHTETFEASKKPFLSAIVELCSPILQYQGKTSSLRPVHASVYDYFTNPRSCGTLDAPDFSISKPASHRQIALECLTTLSIAWSSEDAGGESPLSPLVEYACLNWPDHLLSSPCDAEVMDRLIMFLSSKYRRRWITNSLFCQADAFILQNLFLMQKRILEWMPHNTQSGIPDYLDWAFDVPEILLSGVEERSQQLETGIGQTSIPKPKFGVSNFERLMVVRDLSRQFTQTGKLERAIDFFESVLAEHKKARDELEHEMLWVLNTLGILYDQQGLIELSAQYQELALSLEIVALGPDHVETIWTKNELGRVYRHQGRYEEAERMHLNVLNILTSASADPDRDLEIAWTLSTLGRVHRKQGRFNHAITELTKAYHIRTECLGGNHPHCLWILGDIGQCHYESGQLDPAIEFHRQALTGRNKVLGTDHADTCWTMNNLGIALDAKGPEFREEARAMQEKALRGQESFLGRDHPHTLWTKDILEHWD</sequence>
<dbReference type="InterPro" id="IPR019734">
    <property type="entry name" value="TPR_rpt"/>
</dbReference>
<organism evidence="3 4">
    <name type="scientific">Endocarpon pusillum (strain Z07020 / HMAS-L-300199)</name>
    <name type="common">Lichen-forming fungus</name>
    <dbReference type="NCBI Taxonomy" id="1263415"/>
    <lineage>
        <taxon>Eukaryota</taxon>
        <taxon>Fungi</taxon>
        <taxon>Dikarya</taxon>
        <taxon>Ascomycota</taxon>
        <taxon>Pezizomycotina</taxon>
        <taxon>Eurotiomycetes</taxon>
        <taxon>Chaetothyriomycetidae</taxon>
        <taxon>Verrucariales</taxon>
        <taxon>Verrucariaceae</taxon>
        <taxon>Endocarpon</taxon>
    </lineage>
</organism>
<dbReference type="InterPro" id="IPR011990">
    <property type="entry name" value="TPR-like_helical_dom_sf"/>
</dbReference>